<dbReference type="AlphaFoldDB" id="A0AA40VBW9"/>
<dbReference type="Proteomes" id="UP000543554">
    <property type="component" value="Unassembled WGS sequence"/>
</dbReference>
<keyword evidence="1" id="KW-0472">Membrane</keyword>
<organism evidence="2 3">
    <name type="scientific">Methylorubrum thiocyanatum</name>
    <dbReference type="NCBI Taxonomy" id="47958"/>
    <lineage>
        <taxon>Bacteria</taxon>
        <taxon>Pseudomonadati</taxon>
        <taxon>Pseudomonadota</taxon>
        <taxon>Alphaproteobacteria</taxon>
        <taxon>Hyphomicrobiales</taxon>
        <taxon>Methylobacteriaceae</taxon>
        <taxon>Methylorubrum</taxon>
    </lineage>
</organism>
<evidence type="ECO:0000313" key="2">
    <source>
        <dbReference type="EMBL" id="MBA8912902.1"/>
    </source>
</evidence>
<accession>A0AA40VBW9</accession>
<gene>
    <name evidence="2" type="ORF">HNR51_001980</name>
</gene>
<feature type="transmembrane region" description="Helical" evidence="1">
    <location>
        <begin position="15"/>
        <end position="41"/>
    </location>
</feature>
<name>A0AA40VBW9_9HYPH</name>
<keyword evidence="1" id="KW-1133">Transmembrane helix</keyword>
<proteinExistence type="predicted"/>
<reference evidence="2 3" key="1">
    <citation type="submission" date="2020-08" db="EMBL/GenBank/DDBJ databases">
        <title>Genomic Encyclopedia of Type Strains, Phase IV (KMG-IV): sequencing the most valuable type-strain genomes for metagenomic binning, comparative biology and taxonomic classification.</title>
        <authorList>
            <person name="Goeker M."/>
        </authorList>
    </citation>
    <scope>NUCLEOTIDE SEQUENCE [LARGE SCALE GENOMIC DNA]</scope>
    <source>
        <strain evidence="2 3">DSM 11490</strain>
    </source>
</reference>
<dbReference type="RefSeq" id="WP_182554812.1">
    <property type="nucleotide sequence ID" value="NZ_BPRF01000038.1"/>
</dbReference>
<comment type="caution">
    <text evidence="2">The sequence shown here is derived from an EMBL/GenBank/DDBJ whole genome shotgun (WGS) entry which is preliminary data.</text>
</comment>
<keyword evidence="3" id="KW-1185">Reference proteome</keyword>
<dbReference type="EMBL" id="JACJIB010000003">
    <property type="protein sequence ID" value="MBA8912902.1"/>
    <property type="molecule type" value="Genomic_DNA"/>
</dbReference>
<keyword evidence="1" id="KW-0812">Transmembrane</keyword>
<evidence type="ECO:0000256" key="1">
    <source>
        <dbReference type="SAM" id="Phobius"/>
    </source>
</evidence>
<evidence type="ECO:0000313" key="3">
    <source>
        <dbReference type="Proteomes" id="UP000543554"/>
    </source>
</evidence>
<protein>
    <submittedName>
        <fullName evidence="2">Uncharacterized protein</fullName>
    </submittedName>
</protein>
<sequence length="253" mass="28442">MLQRLINFVNDNANAISALGSTTSALSSIAALFVAISAVWLSKRLLDENRILRKAGTEPEVIAYLIPNDRNINVINFAIANVGNGPAFEVRFETDLDPEILKSKECFFRIDIGTVPITALPQGEKILTLFGQGFRILAKPELPPFTVDLSYRNVDGQQFKRKTVLDARQYAYVSRLSDSNEEKIANSLERISRSFDYSVTGNHLKVEVTNRKEREEIESNIIDSFDVDDTRSAEPIATPRRSVTEWVRSRFAS</sequence>